<evidence type="ECO:0000256" key="1">
    <source>
        <dbReference type="ARBA" id="ARBA00010641"/>
    </source>
</evidence>
<dbReference type="Pfam" id="PF08281">
    <property type="entry name" value="Sigma70_r4_2"/>
    <property type="match status" value="1"/>
</dbReference>
<dbReference type="PANTHER" id="PTHR43133:SF50">
    <property type="entry name" value="ECF RNA POLYMERASE SIGMA FACTOR SIGM"/>
    <property type="match status" value="1"/>
</dbReference>
<dbReference type="InterPro" id="IPR036388">
    <property type="entry name" value="WH-like_DNA-bd_sf"/>
</dbReference>
<dbReference type="AlphaFoldDB" id="A0A841FKH0"/>
<dbReference type="InterPro" id="IPR013324">
    <property type="entry name" value="RNA_pol_sigma_r3/r4-like"/>
</dbReference>
<gene>
    <name evidence="8" type="ORF">HNR73_004232</name>
</gene>
<dbReference type="NCBIfam" id="TIGR02983">
    <property type="entry name" value="SigE-fam_strep"/>
    <property type="match status" value="1"/>
</dbReference>
<evidence type="ECO:0000256" key="2">
    <source>
        <dbReference type="ARBA" id="ARBA00023015"/>
    </source>
</evidence>
<comment type="caution">
    <text evidence="8">The sequence shown here is derived from an EMBL/GenBank/DDBJ whole genome shotgun (WGS) entry which is preliminary data.</text>
</comment>
<dbReference type="Pfam" id="PF04542">
    <property type="entry name" value="Sigma70_r2"/>
    <property type="match status" value="1"/>
</dbReference>
<evidence type="ECO:0000313" key="9">
    <source>
        <dbReference type="Proteomes" id="UP000548476"/>
    </source>
</evidence>
<organism evidence="8 9">
    <name type="scientific">Phytomonospora endophytica</name>
    <dbReference type="NCBI Taxonomy" id="714109"/>
    <lineage>
        <taxon>Bacteria</taxon>
        <taxon>Bacillati</taxon>
        <taxon>Actinomycetota</taxon>
        <taxon>Actinomycetes</taxon>
        <taxon>Micromonosporales</taxon>
        <taxon>Micromonosporaceae</taxon>
        <taxon>Phytomonospora</taxon>
    </lineage>
</organism>
<dbReference type="GO" id="GO:0006352">
    <property type="term" value="P:DNA-templated transcription initiation"/>
    <property type="evidence" value="ECO:0007669"/>
    <property type="project" value="InterPro"/>
</dbReference>
<evidence type="ECO:0000256" key="4">
    <source>
        <dbReference type="ARBA" id="ARBA00023125"/>
    </source>
</evidence>
<evidence type="ECO:0000259" key="7">
    <source>
        <dbReference type="Pfam" id="PF08281"/>
    </source>
</evidence>
<name>A0A841FKH0_9ACTN</name>
<accession>A0A841FKH0</accession>
<proteinExistence type="inferred from homology"/>
<dbReference type="NCBIfam" id="TIGR02937">
    <property type="entry name" value="sigma70-ECF"/>
    <property type="match status" value="1"/>
</dbReference>
<evidence type="ECO:0000256" key="3">
    <source>
        <dbReference type="ARBA" id="ARBA00023082"/>
    </source>
</evidence>
<feature type="domain" description="RNA polymerase sigma-70 region 2" evidence="6">
    <location>
        <begin position="20"/>
        <end position="74"/>
    </location>
</feature>
<keyword evidence="5" id="KW-0804">Transcription</keyword>
<dbReference type="GO" id="GO:0016987">
    <property type="term" value="F:sigma factor activity"/>
    <property type="evidence" value="ECO:0007669"/>
    <property type="project" value="UniProtKB-KW"/>
</dbReference>
<keyword evidence="9" id="KW-1185">Reference proteome</keyword>
<feature type="domain" description="RNA polymerase sigma factor 70 region 4 type 2" evidence="7">
    <location>
        <begin position="105"/>
        <end position="157"/>
    </location>
</feature>
<dbReference type="SUPFAM" id="SSF88946">
    <property type="entry name" value="Sigma2 domain of RNA polymerase sigma factors"/>
    <property type="match status" value="1"/>
</dbReference>
<protein>
    <submittedName>
        <fullName evidence="8">RNA polymerase sigma-70 factor (Sigma-E family)</fullName>
    </submittedName>
</protein>
<keyword evidence="2" id="KW-0805">Transcription regulation</keyword>
<dbReference type="InterPro" id="IPR014325">
    <property type="entry name" value="RNA_pol_sigma-E_actinobac"/>
</dbReference>
<sequence>MRAEHEAEFREFVTGRTERLRVFAYLCCGDWHRAEDAVQTALIRLYGAWNRARKISVDPYVRRIIVNVLIDEHRLSWFRRVNIGGDEAGPARATAVDGQRTDQRLMLTEALQHLPRRQRAAVVLRFWEDLPVEQTAQIMGCSTGAVKNLTMRGLATLRGLLTDSVLDDIQGATS</sequence>
<dbReference type="RefSeq" id="WP_184789182.1">
    <property type="nucleotide sequence ID" value="NZ_BONT01000046.1"/>
</dbReference>
<dbReference type="EMBL" id="JACHGT010000008">
    <property type="protein sequence ID" value="MBB6036364.1"/>
    <property type="molecule type" value="Genomic_DNA"/>
</dbReference>
<dbReference type="InterPro" id="IPR039425">
    <property type="entry name" value="RNA_pol_sigma-70-like"/>
</dbReference>
<keyword evidence="4" id="KW-0238">DNA-binding</keyword>
<dbReference type="PANTHER" id="PTHR43133">
    <property type="entry name" value="RNA POLYMERASE ECF-TYPE SIGMA FACTO"/>
    <property type="match status" value="1"/>
</dbReference>
<dbReference type="Proteomes" id="UP000548476">
    <property type="component" value="Unassembled WGS sequence"/>
</dbReference>
<dbReference type="GO" id="GO:0003677">
    <property type="term" value="F:DNA binding"/>
    <property type="evidence" value="ECO:0007669"/>
    <property type="project" value="UniProtKB-KW"/>
</dbReference>
<dbReference type="InterPro" id="IPR013325">
    <property type="entry name" value="RNA_pol_sigma_r2"/>
</dbReference>
<dbReference type="InterPro" id="IPR013249">
    <property type="entry name" value="RNA_pol_sigma70_r4_t2"/>
</dbReference>
<dbReference type="Gene3D" id="1.10.1740.10">
    <property type="match status" value="1"/>
</dbReference>
<reference evidence="8 9" key="1">
    <citation type="submission" date="2020-08" db="EMBL/GenBank/DDBJ databases">
        <title>Genomic Encyclopedia of Type Strains, Phase IV (KMG-IV): sequencing the most valuable type-strain genomes for metagenomic binning, comparative biology and taxonomic classification.</title>
        <authorList>
            <person name="Goeker M."/>
        </authorList>
    </citation>
    <scope>NUCLEOTIDE SEQUENCE [LARGE SCALE GENOMIC DNA]</scope>
    <source>
        <strain evidence="8 9">YIM 65646</strain>
    </source>
</reference>
<evidence type="ECO:0000259" key="6">
    <source>
        <dbReference type="Pfam" id="PF04542"/>
    </source>
</evidence>
<keyword evidence="3" id="KW-0731">Sigma factor</keyword>
<dbReference type="CDD" id="cd06171">
    <property type="entry name" value="Sigma70_r4"/>
    <property type="match status" value="1"/>
</dbReference>
<dbReference type="Gene3D" id="1.10.10.10">
    <property type="entry name" value="Winged helix-like DNA-binding domain superfamily/Winged helix DNA-binding domain"/>
    <property type="match status" value="1"/>
</dbReference>
<evidence type="ECO:0000256" key="5">
    <source>
        <dbReference type="ARBA" id="ARBA00023163"/>
    </source>
</evidence>
<dbReference type="SUPFAM" id="SSF88659">
    <property type="entry name" value="Sigma3 and sigma4 domains of RNA polymerase sigma factors"/>
    <property type="match status" value="1"/>
</dbReference>
<comment type="similarity">
    <text evidence="1">Belongs to the sigma-70 factor family. ECF subfamily.</text>
</comment>
<dbReference type="InterPro" id="IPR014284">
    <property type="entry name" value="RNA_pol_sigma-70_dom"/>
</dbReference>
<dbReference type="InterPro" id="IPR007627">
    <property type="entry name" value="RNA_pol_sigma70_r2"/>
</dbReference>
<evidence type="ECO:0000313" key="8">
    <source>
        <dbReference type="EMBL" id="MBB6036364.1"/>
    </source>
</evidence>